<feature type="domain" description="HTH lysR-type" evidence="5">
    <location>
        <begin position="1"/>
        <end position="60"/>
    </location>
</feature>
<dbReference type="PANTHER" id="PTHR30126">
    <property type="entry name" value="HTH-TYPE TRANSCRIPTIONAL REGULATOR"/>
    <property type="match status" value="1"/>
</dbReference>
<dbReference type="InterPro" id="IPR005119">
    <property type="entry name" value="LysR_subst-bd"/>
</dbReference>
<dbReference type="GO" id="GO:0000976">
    <property type="term" value="F:transcription cis-regulatory region binding"/>
    <property type="evidence" value="ECO:0007669"/>
    <property type="project" value="TreeGrafter"/>
</dbReference>
<comment type="caution">
    <text evidence="6">The sequence shown here is derived from an EMBL/GenBank/DDBJ whole genome shotgun (WGS) entry which is preliminary data.</text>
</comment>
<dbReference type="PRINTS" id="PR00039">
    <property type="entry name" value="HTHLYSR"/>
</dbReference>
<evidence type="ECO:0000313" key="7">
    <source>
        <dbReference type="Proteomes" id="UP000004846"/>
    </source>
</evidence>
<keyword evidence="3" id="KW-0238">DNA-binding</keyword>
<proteinExistence type="inferred from homology"/>
<dbReference type="GO" id="GO:0003700">
    <property type="term" value="F:DNA-binding transcription factor activity"/>
    <property type="evidence" value="ECO:0007669"/>
    <property type="project" value="InterPro"/>
</dbReference>
<dbReference type="EMBL" id="AEBR01000005">
    <property type="protein sequence ID" value="EFM84166.1"/>
    <property type="molecule type" value="Genomic_DNA"/>
</dbReference>
<dbReference type="PANTHER" id="PTHR30126:SF40">
    <property type="entry name" value="HTH-TYPE TRANSCRIPTIONAL REGULATOR GLTR"/>
    <property type="match status" value="1"/>
</dbReference>
<evidence type="ECO:0000313" key="6">
    <source>
        <dbReference type="EMBL" id="EFM84166.1"/>
    </source>
</evidence>
<keyword evidence="4" id="KW-0804">Transcription</keyword>
<accession>A0A125WAE8</accession>
<dbReference type="Gene3D" id="3.40.190.10">
    <property type="entry name" value="Periplasmic binding protein-like II"/>
    <property type="match status" value="2"/>
</dbReference>
<evidence type="ECO:0000256" key="1">
    <source>
        <dbReference type="ARBA" id="ARBA00009437"/>
    </source>
</evidence>
<dbReference type="InterPro" id="IPR036388">
    <property type="entry name" value="WH-like_DNA-bd_sf"/>
</dbReference>
<evidence type="ECO:0000256" key="3">
    <source>
        <dbReference type="ARBA" id="ARBA00023125"/>
    </source>
</evidence>
<organism evidence="6 7">
    <name type="scientific">Enterococcus faecalis TX4248</name>
    <dbReference type="NCBI Taxonomy" id="749495"/>
    <lineage>
        <taxon>Bacteria</taxon>
        <taxon>Bacillati</taxon>
        <taxon>Bacillota</taxon>
        <taxon>Bacilli</taxon>
        <taxon>Lactobacillales</taxon>
        <taxon>Enterococcaceae</taxon>
        <taxon>Enterococcus</taxon>
    </lineage>
</organism>
<dbReference type="Gene3D" id="1.10.10.10">
    <property type="entry name" value="Winged helix-like DNA-binding domain superfamily/Winged helix DNA-binding domain"/>
    <property type="match status" value="1"/>
</dbReference>
<reference evidence="6 7" key="1">
    <citation type="submission" date="2010-07" db="EMBL/GenBank/DDBJ databases">
        <authorList>
            <person name="Sid Ahmed O."/>
        </authorList>
    </citation>
    <scope>NUCLEOTIDE SEQUENCE [LARGE SCALE GENOMIC DNA]</scope>
    <source>
        <strain evidence="6 7">TX4248</strain>
    </source>
</reference>
<evidence type="ECO:0000259" key="5">
    <source>
        <dbReference type="PROSITE" id="PS50931"/>
    </source>
</evidence>
<dbReference type="InterPro" id="IPR000847">
    <property type="entry name" value="LysR_HTH_N"/>
</dbReference>
<dbReference type="HOGENOM" id="CLU_039613_6_1_9"/>
<protein>
    <submittedName>
        <fullName evidence="6">Transcriptional regulator, LysR family</fullName>
    </submittedName>
</protein>
<dbReference type="AlphaFoldDB" id="A0A125WAE8"/>
<name>A0A125WAE8_ENTFL</name>
<dbReference type="PROSITE" id="PS50931">
    <property type="entry name" value="HTH_LYSR"/>
    <property type="match status" value="1"/>
</dbReference>
<evidence type="ECO:0000256" key="2">
    <source>
        <dbReference type="ARBA" id="ARBA00023015"/>
    </source>
</evidence>
<dbReference type="Pfam" id="PF03466">
    <property type="entry name" value="LysR_substrate"/>
    <property type="match status" value="1"/>
</dbReference>
<dbReference type="InterPro" id="IPR036390">
    <property type="entry name" value="WH_DNA-bd_sf"/>
</dbReference>
<dbReference type="Pfam" id="PF00126">
    <property type="entry name" value="HTH_1"/>
    <property type="match status" value="1"/>
</dbReference>
<keyword evidence="2" id="KW-0805">Transcription regulation</keyword>
<gene>
    <name evidence="6" type="ORF">HMPREF9498_00141</name>
</gene>
<evidence type="ECO:0000256" key="4">
    <source>
        <dbReference type="ARBA" id="ARBA00023163"/>
    </source>
</evidence>
<dbReference type="SUPFAM" id="SSF53850">
    <property type="entry name" value="Periplasmic binding protein-like II"/>
    <property type="match status" value="1"/>
</dbReference>
<sequence length="278" mass="32416">MPMFKLLKTFQIVYEQMNFSKAATCLYISQPAVSNQIKQLEEELGCSLFLRNGRQDVVPTRQAEVLYNRLLNLADDWQETLTALHQARLPKETCRIAASNTFAVYYLPQLMQHLQTQYATINFVLEMNNSEEVVEKVEKHQVDFGFIEKPLITKGASREEIIQDQLVLAGDPANQNWLVREKDSGVFHYTQQYLEESNQSPTLMTVKNNEMIVKMLELGMGQSLLSRKAITEKIPFQTLGEKYWRSFYFLTRGHLKSSLLQEVKQAIYRFYQTEMNKY</sequence>
<dbReference type="Proteomes" id="UP000004846">
    <property type="component" value="Unassembled WGS sequence"/>
</dbReference>
<comment type="similarity">
    <text evidence="1">Belongs to the LysR transcriptional regulatory family.</text>
</comment>
<dbReference type="SUPFAM" id="SSF46785">
    <property type="entry name" value="Winged helix' DNA-binding domain"/>
    <property type="match status" value="1"/>
</dbReference>